<evidence type="ECO:0000313" key="4">
    <source>
        <dbReference type="Proteomes" id="UP000176938"/>
    </source>
</evidence>
<name>A0A1F4RGV6_UNCSA</name>
<reference evidence="3 4" key="1">
    <citation type="journal article" date="2016" name="Nat. Commun.">
        <title>Thousands of microbial genomes shed light on interconnected biogeochemical processes in an aquifer system.</title>
        <authorList>
            <person name="Anantharaman K."/>
            <person name="Brown C.T."/>
            <person name="Hug L.A."/>
            <person name="Sharon I."/>
            <person name="Castelle C.J."/>
            <person name="Probst A.J."/>
            <person name="Thomas B.C."/>
            <person name="Singh A."/>
            <person name="Wilkins M.J."/>
            <person name="Karaoz U."/>
            <person name="Brodie E.L."/>
            <person name="Williams K.H."/>
            <person name="Hubbard S.S."/>
            <person name="Banfield J.F."/>
        </authorList>
    </citation>
    <scope>NUCLEOTIDE SEQUENCE [LARGE SCALE GENOMIC DNA]</scope>
</reference>
<accession>A0A1F4RGV6</accession>
<evidence type="ECO:0000256" key="1">
    <source>
        <dbReference type="SAM" id="Coils"/>
    </source>
</evidence>
<feature type="coiled-coil region" evidence="1">
    <location>
        <begin position="89"/>
        <end position="120"/>
    </location>
</feature>
<evidence type="ECO:0000256" key="2">
    <source>
        <dbReference type="SAM" id="MobiDB-lite"/>
    </source>
</evidence>
<dbReference type="EMBL" id="METP01000004">
    <property type="protein sequence ID" value="OGC07444.1"/>
    <property type="molecule type" value="Genomic_DNA"/>
</dbReference>
<feature type="compositionally biased region" description="Basic and acidic residues" evidence="2">
    <location>
        <begin position="21"/>
        <end position="42"/>
    </location>
</feature>
<gene>
    <name evidence="3" type="ORF">A3H38_06445</name>
</gene>
<keyword evidence="1" id="KW-0175">Coiled coil</keyword>
<evidence type="ECO:0000313" key="3">
    <source>
        <dbReference type="EMBL" id="OGC07444.1"/>
    </source>
</evidence>
<proteinExistence type="predicted"/>
<protein>
    <submittedName>
        <fullName evidence="3">Uncharacterized protein</fullName>
    </submittedName>
</protein>
<feature type="region of interest" description="Disordered" evidence="2">
    <location>
        <begin position="1"/>
        <end position="42"/>
    </location>
</feature>
<comment type="caution">
    <text evidence="3">The sequence shown here is derived from an EMBL/GenBank/DDBJ whole genome shotgun (WGS) entry which is preliminary data.</text>
</comment>
<sequence length="182" mass="20146">MSVISGLGERPVKTINPATGRRAEAGEPENSGREEVLTSSGEREAGVGQIDLVLRAANPFTVKLLLKTLENMEAICREIWESFETPEEVQEEEQRIAERKDEAKRELRRIEDKIGQVKNLLAGIAFLDPLQAAQRLAGVMEILGQISNAIANVATIEIPAELRADLTQVLDEFRDIRESMPA</sequence>
<organism evidence="3 4">
    <name type="scientific">candidate division WOR-1 bacterium RIFCSPLOWO2_02_FULL_46_20</name>
    <dbReference type="NCBI Taxonomy" id="1802567"/>
    <lineage>
        <taxon>Bacteria</taxon>
        <taxon>Bacillati</taxon>
        <taxon>Saganbacteria</taxon>
    </lineage>
</organism>
<dbReference type="Proteomes" id="UP000176938">
    <property type="component" value="Unassembled WGS sequence"/>
</dbReference>
<dbReference type="AlphaFoldDB" id="A0A1F4RGV6"/>